<comment type="subcellular location">
    <subcellularLocation>
        <location evidence="1 9">Nucleus</location>
    </subcellularLocation>
</comment>
<evidence type="ECO:0000259" key="12">
    <source>
        <dbReference type="PROSITE" id="PS50969"/>
    </source>
</evidence>
<dbReference type="Gene3D" id="3.40.50.10190">
    <property type="entry name" value="BRCT domain"/>
    <property type="match status" value="1"/>
</dbReference>
<dbReference type="PANTHER" id="PTHR23081:SF36">
    <property type="entry name" value="RNA POLYMERASE II SUBUNIT A C-TERMINAL DOMAIN PHOSPHATASE"/>
    <property type="match status" value="1"/>
</dbReference>
<dbReference type="InterPro" id="IPR036420">
    <property type="entry name" value="BRCT_dom_sf"/>
</dbReference>
<evidence type="ECO:0000259" key="11">
    <source>
        <dbReference type="PROSITE" id="PS50172"/>
    </source>
</evidence>
<proteinExistence type="predicted"/>
<feature type="compositionally biased region" description="Acidic residues" evidence="10">
    <location>
        <begin position="602"/>
        <end position="627"/>
    </location>
</feature>
<dbReference type="EMBL" id="BTSX01000005">
    <property type="protein sequence ID" value="GMT00092.1"/>
    <property type="molecule type" value="Genomic_DNA"/>
</dbReference>
<dbReference type="InterPro" id="IPR011947">
    <property type="entry name" value="FCP1_euk"/>
</dbReference>
<evidence type="ECO:0000256" key="9">
    <source>
        <dbReference type="RuleBase" id="RU366066"/>
    </source>
</evidence>
<sequence>SPSMTDVVFTTGGSGRSTITQRKCAEGVYVTKDGVIIEYRPEGADPQSPPLKLRAPTNGVVHYKTGTRRGDRISEGATLCTLAVCMHQIVMKDMCAACGENLRERDGRPGERKAATTATIPMNHSLPELLVSDEIARKDGENHKSYCLGAKKLVLLVDLDQTVIHTTNRPPTFDPKQHPDITFFSLYGGHHWTKLRPYTRTFFENLSSLYEMHIITFGQRQYAHKIAEIIDPTKTLFQDRILSRDESLSQQHKTKNLAALFPAGEEMVAIIDDRPDVWEFSDALVQLRPYKYFPDVDDINAPPGAEKRPSEAASSNEGGYNLPQENDETLVHVERVLKKVHETFYQHYEDTGNVRDLKVIISCLREQSLKGCVLVLSGLIPMGSDPRRSEVWRLATKFGARVEDKVDEQTTHVVAARWGTTKVYEARRLGVPIVSPQWMYACMELWEKAPEQPFLLTEKSLSPIGSSGAAAGLMDMPTMSKDLLSEMANEVDAALSDEDEDEGDTGDDEEDEESWKAKAGKVRAPEVARPKIDESRVKRKLCPEALDRGYTGESGGEEEQASEEDPFGGTSSKRSKRRKSREEREEEVEREERVMEEKEKKDEDDDYGDGYDENEDEDDDEMDDMAAELEHQLEH</sequence>
<feature type="region of interest" description="Disordered" evidence="10">
    <location>
        <begin position="489"/>
        <end position="635"/>
    </location>
</feature>
<dbReference type="Proteomes" id="UP001432027">
    <property type="component" value="Unassembled WGS sequence"/>
</dbReference>
<evidence type="ECO:0000256" key="10">
    <source>
        <dbReference type="SAM" id="MobiDB-lite"/>
    </source>
</evidence>
<dbReference type="GO" id="GO:0005634">
    <property type="term" value="C:nucleus"/>
    <property type="evidence" value="ECO:0007669"/>
    <property type="project" value="UniProtKB-SubCell"/>
</dbReference>
<protein>
    <recommendedName>
        <fullName evidence="6 9">RNA polymerase II subunit A C-terminal domain phosphatase</fullName>
        <ecNumber evidence="2 9">3.1.3.16</ecNumber>
    </recommendedName>
</protein>
<organism evidence="13 14">
    <name type="scientific">Pristionchus entomophagus</name>
    <dbReference type="NCBI Taxonomy" id="358040"/>
    <lineage>
        <taxon>Eukaryota</taxon>
        <taxon>Metazoa</taxon>
        <taxon>Ecdysozoa</taxon>
        <taxon>Nematoda</taxon>
        <taxon>Chromadorea</taxon>
        <taxon>Rhabditida</taxon>
        <taxon>Rhabditina</taxon>
        <taxon>Diplogasteromorpha</taxon>
        <taxon>Diplogasteroidea</taxon>
        <taxon>Neodiplogasteridae</taxon>
        <taxon>Pristionchus</taxon>
    </lineage>
</organism>
<name>A0AAV5U0N8_9BILA</name>
<comment type="function">
    <text evidence="9">This promotes the activity of RNA polymerase II.</text>
</comment>
<dbReference type="PANTHER" id="PTHR23081">
    <property type="entry name" value="RNA POLYMERASE II CTD PHOSPHATASE"/>
    <property type="match status" value="1"/>
</dbReference>
<feature type="compositionally biased region" description="Basic and acidic residues" evidence="10">
    <location>
        <begin position="523"/>
        <end position="547"/>
    </location>
</feature>
<feature type="compositionally biased region" description="Acidic residues" evidence="10">
    <location>
        <begin position="555"/>
        <end position="566"/>
    </location>
</feature>
<evidence type="ECO:0000256" key="3">
    <source>
        <dbReference type="ARBA" id="ARBA00022801"/>
    </source>
</evidence>
<gene>
    <name evidence="13" type="ORF">PENTCL1PPCAC_22266</name>
</gene>
<keyword evidence="3 9" id="KW-0378">Hydrolase</keyword>
<dbReference type="PROSITE" id="PS50172">
    <property type="entry name" value="BRCT"/>
    <property type="match status" value="1"/>
</dbReference>
<dbReference type="Gene3D" id="3.40.50.1000">
    <property type="entry name" value="HAD superfamily/HAD-like"/>
    <property type="match status" value="1"/>
</dbReference>
<evidence type="ECO:0000256" key="1">
    <source>
        <dbReference type="ARBA" id="ARBA00004123"/>
    </source>
</evidence>
<dbReference type="Pfam" id="PF00533">
    <property type="entry name" value="BRCT"/>
    <property type="match status" value="1"/>
</dbReference>
<comment type="caution">
    <text evidence="13">The sequence shown here is derived from an EMBL/GenBank/DDBJ whole genome shotgun (WGS) entry which is preliminary data.</text>
</comment>
<feature type="domain" description="BRCT" evidence="11">
    <location>
        <begin position="364"/>
        <end position="456"/>
    </location>
</feature>
<feature type="region of interest" description="Disordered" evidence="10">
    <location>
        <begin position="298"/>
        <end position="324"/>
    </location>
</feature>
<dbReference type="InterPro" id="IPR023214">
    <property type="entry name" value="HAD_sf"/>
</dbReference>
<feature type="non-terminal residue" evidence="13">
    <location>
        <position position="1"/>
    </location>
</feature>
<dbReference type="AlphaFoldDB" id="A0AAV5U0N8"/>
<evidence type="ECO:0000256" key="5">
    <source>
        <dbReference type="ARBA" id="ARBA00023242"/>
    </source>
</evidence>
<evidence type="ECO:0000313" key="13">
    <source>
        <dbReference type="EMBL" id="GMT00092.1"/>
    </source>
</evidence>
<feature type="compositionally biased region" description="Acidic residues" evidence="10">
    <location>
        <begin position="495"/>
        <end position="513"/>
    </location>
</feature>
<evidence type="ECO:0000256" key="6">
    <source>
        <dbReference type="ARBA" id="ARBA00040602"/>
    </source>
</evidence>
<evidence type="ECO:0000256" key="8">
    <source>
        <dbReference type="ARBA" id="ARBA00048336"/>
    </source>
</evidence>
<dbReference type="PROSITE" id="PS50969">
    <property type="entry name" value="FCP1"/>
    <property type="match status" value="1"/>
</dbReference>
<keyword evidence="4" id="KW-0904">Protein phosphatase</keyword>
<dbReference type="InterPro" id="IPR001357">
    <property type="entry name" value="BRCT_dom"/>
</dbReference>
<feature type="compositionally biased region" description="Basic and acidic residues" evidence="10">
    <location>
        <begin position="590"/>
        <end position="601"/>
    </location>
</feature>
<dbReference type="SUPFAM" id="SSF52113">
    <property type="entry name" value="BRCT domain"/>
    <property type="match status" value="1"/>
</dbReference>
<feature type="domain" description="FCP1 homology" evidence="12">
    <location>
        <begin position="148"/>
        <end position="311"/>
    </location>
</feature>
<comment type="catalytic activity">
    <reaction evidence="7 9">
        <text>O-phospho-L-seryl-[protein] + H2O = L-seryl-[protein] + phosphate</text>
        <dbReference type="Rhea" id="RHEA:20629"/>
        <dbReference type="Rhea" id="RHEA-COMP:9863"/>
        <dbReference type="Rhea" id="RHEA-COMP:11604"/>
        <dbReference type="ChEBI" id="CHEBI:15377"/>
        <dbReference type="ChEBI" id="CHEBI:29999"/>
        <dbReference type="ChEBI" id="CHEBI:43474"/>
        <dbReference type="ChEBI" id="CHEBI:83421"/>
        <dbReference type="EC" id="3.1.3.16"/>
    </reaction>
</comment>
<accession>A0AAV5U0N8</accession>
<dbReference type="Gene3D" id="1.10.287.10">
    <property type="entry name" value="S15/NS1, RNA-binding"/>
    <property type="match status" value="1"/>
</dbReference>
<dbReference type="SUPFAM" id="SSF56784">
    <property type="entry name" value="HAD-like"/>
    <property type="match status" value="1"/>
</dbReference>
<dbReference type="InterPro" id="IPR004274">
    <property type="entry name" value="FCP1_dom"/>
</dbReference>
<evidence type="ECO:0000256" key="7">
    <source>
        <dbReference type="ARBA" id="ARBA00047761"/>
    </source>
</evidence>
<keyword evidence="14" id="KW-1185">Reference proteome</keyword>
<dbReference type="Pfam" id="PF03031">
    <property type="entry name" value="NIF"/>
    <property type="match status" value="1"/>
</dbReference>
<dbReference type="CDD" id="cd17729">
    <property type="entry name" value="BRCT_CTDP1"/>
    <property type="match status" value="1"/>
</dbReference>
<dbReference type="SMART" id="SM00292">
    <property type="entry name" value="BRCT"/>
    <property type="match status" value="1"/>
</dbReference>
<reference evidence="13" key="1">
    <citation type="submission" date="2023-10" db="EMBL/GenBank/DDBJ databases">
        <title>Genome assembly of Pristionchus species.</title>
        <authorList>
            <person name="Yoshida K."/>
            <person name="Sommer R.J."/>
        </authorList>
    </citation>
    <scope>NUCLEOTIDE SEQUENCE</scope>
    <source>
        <strain evidence="13">RS0144</strain>
    </source>
</reference>
<dbReference type="NCBIfam" id="TIGR02250">
    <property type="entry name" value="FCP1_euk"/>
    <property type="match status" value="1"/>
</dbReference>
<dbReference type="FunFam" id="3.40.50.10190:FF:000007">
    <property type="entry name" value="RNA polymerase II subunit A C-terminal domain phosphatase"/>
    <property type="match status" value="1"/>
</dbReference>
<dbReference type="SMART" id="SM00577">
    <property type="entry name" value="CPDc"/>
    <property type="match status" value="1"/>
</dbReference>
<keyword evidence="5 9" id="KW-0539">Nucleus</keyword>
<evidence type="ECO:0000256" key="2">
    <source>
        <dbReference type="ARBA" id="ARBA00013081"/>
    </source>
</evidence>
<dbReference type="InterPro" id="IPR036412">
    <property type="entry name" value="HAD-like_sf"/>
</dbReference>
<dbReference type="GO" id="GO:0008420">
    <property type="term" value="F:RNA polymerase II CTD heptapeptide repeat phosphatase activity"/>
    <property type="evidence" value="ECO:0007669"/>
    <property type="project" value="UniProtKB-UniRule"/>
</dbReference>
<dbReference type="InterPro" id="IPR039189">
    <property type="entry name" value="Fcp1"/>
</dbReference>
<evidence type="ECO:0000256" key="4">
    <source>
        <dbReference type="ARBA" id="ARBA00022912"/>
    </source>
</evidence>
<dbReference type="EC" id="3.1.3.16" evidence="2 9"/>
<comment type="catalytic activity">
    <reaction evidence="8 9">
        <text>O-phospho-L-threonyl-[protein] + H2O = L-threonyl-[protein] + phosphate</text>
        <dbReference type="Rhea" id="RHEA:47004"/>
        <dbReference type="Rhea" id="RHEA-COMP:11060"/>
        <dbReference type="Rhea" id="RHEA-COMP:11605"/>
        <dbReference type="ChEBI" id="CHEBI:15377"/>
        <dbReference type="ChEBI" id="CHEBI:30013"/>
        <dbReference type="ChEBI" id="CHEBI:43474"/>
        <dbReference type="ChEBI" id="CHEBI:61977"/>
        <dbReference type="EC" id="3.1.3.16"/>
    </reaction>
</comment>
<evidence type="ECO:0000313" key="14">
    <source>
        <dbReference type="Proteomes" id="UP001432027"/>
    </source>
</evidence>
<dbReference type="CDD" id="cd07521">
    <property type="entry name" value="HAD_FCP1-like"/>
    <property type="match status" value="1"/>
</dbReference>